<protein>
    <submittedName>
        <fullName evidence="2">Uncharacterized protein</fullName>
    </submittedName>
</protein>
<dbReference type="Proteomes" id="UP000665561">
    <property type="component" value="Unassembled WGS sequence"/>
</dbReference>
<reference evidence="2 3" key="1">
    <citation type="submission" date="2020-01" db="EMBL/GenBank/DDBJ databases">
        <title>Paenibacillus soybeanensis sp. nov. isolated from the nodules of soybean (Glycine max(L.) Merr).</title>
        <authorList>
            <person name="Wang H."/>
        </authorList>
    </citation>
    <scope>NUCLEOTIDE SEQUENCE [LARGE SCALE GENOMIC DNA]</scope>
    <source>
        <strain evidence="2 3">T1</strain>
    </source>
</reference>
<proteinExistence type="predicted"/>
<evidence type="ECO:0000313" key="2">
    <source>
        <dbReference type="EMBL" id="NBD22441.1"/>
    </source>
</evidence>
<evidence type="ECO:0000313" key="3">
    <source>
        <dbReference type="Proteomes" id="UP000665561"/>
    </source>
</evidence>
<keyword evidence="3" id="KW-1185">Reference proteome</keyword>
<organism evidence="2 3">
    <name type="scientific">Paenibacillus glycinis</name>
    <dbReference type="NCBI Taxonomy" id="2697035"/>
    <lineage>
        <taxon>Bacteria</taxon>
        <taxon>Bacillati</taxon>
        <taxon>Bacillota</taxon>
        <taxon>Bacilli</taxon>
        <taxon>Bacillales</taxon>
        <taxon>Paenibacillaceae</taxon>
        <taxon>Paenibacillus</taxon>
    </lineage>
</organism>
<feature type="region of interest" description="Disordered" evidence="1">
    <location>
        <begin position="1"/>
        <end position="29"/>
    </location>
</feature>
<accession>A0ABW9XIJ4</accession>
<dbReference type="EMBL" id="JAAAMV010000001">
    <property type="protein sequence ID" value="NBD22441.1"/>
    <property type="molecule type" value="Genomic_DNA"/>
</dbReference>
<evidence type="ECO:0000256" key="1">
    <source>
        <dbReference type="SAM" id="MobiDB-lite"/>
    </source>
</evidence>
<comment type="caution">
    <text evidence="2">The sequence shown here is derived from an EMBL/GenBank/DDBJ whole genome shotgun (WGS) entry which is preliminary data.</text>
</comment>
<gene>
    <name evidence="2" type="ORF">GT019_01005</name>
</gene>
<feature type="compositionally biased region" description="Polar residues" evidence="1">
    <location>
        <begin position="46"/>
        <end position="73"/>
    </location>
</feature>
<feature type="region of interest" description="Disordered" evidence="1">
    <location>
        <begin position="46"/>
        <end position="109"/>
    </location>
</feature>
<sequence>MPYRPIDFQISVPRAPENASQQSQLNHRPAIEQTLLEQNAVKQIEQQRTRNAAVEQSGNHGITANRNRDSNSPSKRKRRSVREQDASDEQDSSSQTPHPFKGKHIDYSL</sequence>
<name>A0ABW9XIJ4_9BACL</name>
<dbReference type="RefSeq" id="WP_161740298.1">
    <property type="nucleotide sequence ID" value="NZ_JAAAMV010000001.1"/>
</dbReference>